<dbReference type="Gene3D" id="3.30.1120.90">
    <property type="entry name" value="Nucleosome assembly protein"/>
    <property type="match status" value="1"/>
</dbReference>
<comment type="caution">
    <text evidence="3">The sequence shown here is derived from an EMBL/GenBank/DDBJ whole genome shotgun (WGS) entry which is preliminary data.</text>
</comment>
<dbReference type="EMBL" id="MLYV02000643">
    <property type="protein sequence ID" value="PSR80728.1"/>
    <property type="molecule type" value="Genomic_DNA"/>
</dbReference>
<dbReference type="AlphaFoldDB" id="A0A2R6NYT4"/>
<comment type="similarity">
    <text evidence="1 2">Belongs to the nucleosome assembly protein (NAP) family.</text>
</comment>
<gene>
    <name evidence="3" type="ORF">PHLCEN_2v6644</name>
</gene>
<evidence type="ECO:0000256" key="2">
    <source>
        <dbReference type="RuleBase" id="RU003876"/>
    </source>
</evidence>
<dbReference type="InterPro" id="IPR037231">
    <property type="entry name" value="NAP-like_sf"/>
</dbReference>
<evidence type="ECO:0000313" key="3">
    <source>
        <dbReference type="EMBL" id="PSR80728.1"/>
    </source>
</evidence>
<protein>
    <submittedName>
        <fullName evidence="3">Uncharacterized protein</fullName>
    </submittedName>
</protein>
<name>A0A2R6NYT4_9APHY</name>
<dbReference type="OrthoDB" id="19419at2759"/>
<reference evidence="3 4" key="1">
    <citation type="submission" date="2018-02" db="EMBL/GenBank/DDBJ databases">
        <title>Genome sequence of the basidiomycete white-rot fungus Phlebia centrifuga.</title>
        <authorList>
            <person name="Granchi Z."/>
            <person name="Peng M."/>
            <person name="de Vries R.P."/>
            <person name="Hilden K."/>
            <person name="Makela M.R."/>
            <person name="Grigoriev I."/>
            <person name="Riley R."/>
        </authorList>
    </citation>
    <scope>NUCLEOTIDE SEQUENCE [LARGE SCALE GENOMIC DNA]</scope>
    <source>
        <strain evidence="3 4">FBCC195</strain>
    </source>
</reference>
<organism evidence="3 4">
    <name type="scientific">Hermanssonia centrifuga</name>
    <dbReference type="NCBI Taxonomy" id="98765"/>
    <lineage>
        <taxon>Eukaryota</taxon>
        <taxon>Fungi</taxon>
        <taxon>Dikarya</taxon>
        <taxon>Basidiomycota</taxon>
        <taxon>Agaricomycotina</taxon>
        <taxon>Agaricomycetes</taxon>
        <taxon>Polyporales</taxon>
        <taxon>Meruliaceae</taxon>
        <taxon>Hermanssonia</taxon>
    </lineage>
</organism>
<keyword evidence="4" id="KW-1185">Reference proteome</keyword>
<evidence type="ECO:0000256" key="1">
    <source>
        <dbReference type="ARBA" id="ARBA00009947"/>
    </source>
</evidence>
<evidence type="ECO:0000313" key="4">
    <source>
        <dbReference type="Proteomes" id="UP000186601"/>
    </source>
</evidence>
<dbReference type="SUPFAM" id="SSF143113">
    <property type="entry name" value="NAP-like"/>
    <property type="match status" value="1"/>
</dbReference>
<dbReference type="Proteomes" id="UP000186601">
    <property type="component" value="Unassembled WGS sequence"/>
</dbReference>
<dbReference type="GO" id="GO:0005634">
    <property type="term" value="C:nucleus"/>
    <property type="evidence" value="ECO:0007669"/>
    <property type="project" value="InterPro"/>
</dbReference>
<dbReference type="STRING" id="98765.A0A2R6NYT4"/>
<dbReference type="GO" id="GO:0006334">
    <property type="term" value="P:nucleosome assembly"/>
    <property type="evidence" value="ECO:0007669"/>
    <property type="project" value="InterPro"/>
</dbReference>
<dbReference type="InterPro" id="IPR002164">
    <property type="entry name" value="NAP_family"/>
</dbReference>
<accession>A0A2R6NYT4</accession>
<proteinExistence type="inferred from homology"/>
<sequence length="269" mass="30958">MSGKGVKRASPGAEEQKNPLGDVELSDEDASKLQKIQKDIQRAELILERRAQEKLTPVYASRRAVVKAIPKFWPVALMNNEMFALQCQHYADQHALSYLEDLWLVRDAVESRCFTLEFHFKENPYFSDPILKKVYKYVAPPASSEDKADEDGVTESMLDFSWERDVEPLSFKINWKDESKNLTKLYPRVNDDTEDVPIESGSFFGFFEIAADFFDIGILIANDIFPECVEYFLGQRGGEDLDSDEEDSDEDENEDEIDLEKPRPKKPKH</sequence>
<dbReference type="PANTHER" id="PTHR11875">
    <property type="entry name" value="TESTIS-SPECIFIC Y-ENCODED PROTEIN"/>
    <property type="match status" value="1"/>
</dbReference>
<dbReference type="Pfam" id="PF00956">
    <property type="entry name" value="NAP"/>
    <property type="match status" value="1"/>
</dbReference>